<dbReference type="InterPro" id="IPR041492">
    <property type="entry name" value="HAD_2"/>
</dbReference>
<keyword evidence="7" id="KW-1185">Reference proteome</keyword>
<dbReference type="InterPro" id="IPR006439">
    <property type="entry name" value="HAD-SF_hydro_IA"/>
</dbReference>
<dbReference type="GO" id="GO:0016787">
    <property type="term" value="F:hydrolase activity"/>
    <property type="evidence" value="ECO:0007669"/>
    <property type="project" value="UniProtKB-KW"/>
</dbReference>
<dbReference type="Gene3D" id="1.10.150.240">
    <property type="entry name" value="Putative phosphatase, domain 2"/>
    <property type="match status" value="1"/>
</dbReference>
<dbReference type="AlphaFoldDB" id="V5SD08"/>
<keyword evidence="6" id="KW-0378">Hydrolase</keyword>
<dbReference type="PATRIC" id="fig|1029756.8.peg.929"/>
<dbReference type="RefSeq" id="WP_023786297.1">
    <property type="nucleotide sequence ID" value="NC_022997.1"/>
</dbReference>
<dbReference type="PANTHER" id="PTHR46193">
    <property type="entry name" value="6-PHOSPHOGLUCONATE PHOSPHATASE"/>
    <property type="match status" value="1"/>
</dbReference>
<dbReference type="STRING" id="1029756.W911_04445"/>
<evidence type="ECO:0000256" key="2">
    <source>
        <dbReference type="ARBA" id="ARBA00006171"/>
    </source>
</evidence>
<dbReference type="Proteomes" id="UP000018542">
    <property type="component" value="Chromosome"/>
</dbReference>
<keyword evidence="4" id="KW-0460">Magnesium</keyword>
<keyword evidence="3" id="KW-0479">Metal-binding</keyword>
<dbReference type="InterPro" id="IPR051600">
    <property type="entry name" value="Beta-PGM-like"/>
</dbReference>
<dbReference type="NCBIfam" id="TIGR01509">
    <property type="entry name" value="HAD-SF-IA-v3"/>
    <property type="match status" value="1"/>
</dbReference>
<dbReference type="PROSITE" id="PS01228">
    <property type="entry name" value="COF_1"/>
    <property type="match status" value="1"/>
</dbReference>
<dbReference type="SFLD" id="SFLDG01129">
    <property type="entry name" value="C1.5:_HAD__Beta-PGM__Phosphata"/>
    <property type="match status" value="1"/>
</dbReference>
<organism evidence="6 7">
    <name type="scientific">Hyphomicrobium nitrativorans NL23</name>
    <dbReference type="NCBI Taxonomy" id="1029756"/>
    <lineage>
        <taxon>Bacteria</taxon>
        <taxon>Pseudomonadati</taxon>
        <taxon>Pseudomonadota</taxon>
        <taxon>Alphaproteobacteria</taxon>
        <taxon>Hyphomicrobiales</taxon>
        <taxon>Hyphomicrobiaceae</taxon>
        <taxon>Hyphomicrobium</taxon>
    </lineage>
</organism>
<dbReference type="InterPro" id="IPR023198">
    <property type="entry name" value="PGP-like_dom2"/>
</dbReference>
<dbReference type="PANTHER" id="PTHR46193:SF18">
    <property type="entry name" value="HEXITOL PHOSPHATASE B"/>
    <property type="match status" value="1"/>
</dbReference>
<dbReference type="CDD" id="cd07505">
    <property type="entry name" value="HAD_BPGM-like"/>
    <property type="match status" value="1"/>
</dbReference>
<dbReference type="InterPro" id="IPR036412">
    <property type="entry name" value="HAD-like_sf"/>
</dbReference>
<dbReference type="KEGG" id="hni:W911_04445"/>
<evidence type="ECO:0000256" key="5">
    <source>
        <dbReference type="ARBA" id="ARBA00023277"/>
    </source>
</evidence>
<dbReference type="Pfam" id="PF13419">
    <property type="entry name" value="HAD_2"/>
    <property type="match status" value="1"/>
</dbReference>
<name>V5SD08_9HYPH</name>
<proteinExistence type="inferred from homology"/>
<evidence type="ECO:0000256" key="4">
    <source>
        <dbReference type="ARBA" id="ARBA00022842"/>
    </source>
</evidence>
<keyword evidence="5" id="KW-0119">Carbohydrate metabolism</keyword>
<dbReference type="HOGENOM" id="CLU_045011_13_1_5"/>
<dbReference type="InterPro" id="IPR023214">
    <property type="entry name" value="HAD_sf"/>
</dbReference>
<dbReference type="SUPFAM" id="SSF56784">
    <property type="entry name" value="HAD-like"/>
    <property type="match status" value="1"/>
</dbReference>
<dbReference type="OrthoDB" id="9782449at2"/>
<dbReference type="SFLD" id="SFLDS00003">
    <property type="entry name" value="Haloacid_Dehalogenase"/>
    <property type="match status" value="1"/>
</dbReference>
<evidence type="ECO:0000256" key="1">
    <source>
        <dbReference type="ARBA" id="ARBA00001946"/>
    </source>
</evidence>
<dbReference type="SFLD" id="SFLDG01135">
    <property type="entry name" value="C1.5.6:_HAD__Beta-PGM__Phospha"/>
    <property type="match status" value="1"/>
</dbReference>
<evidence type="ECO:0000313" key="6">
    <source>
        <dbReference type="EMBL" id="AHB47824.1"/>
    </source>
</evidence>
<evidence type="ECO:0000256" key="3">
    <source>
        <dbReference type="ARBA" id="ARBA00022723"/>
    </source>
</evidence>
<evidence type="ECO:0000313" key="7">
    <source>
        <dbReference type="Proteomes" id="UP000018542"/>
    </source>
</evidence>
<reference evidence="6 7" key="1">
    <citation type="journal article" date="2014" name="Genome Announc.">
        <title>Complete Genome Sequence of Hyphomicrobium nitrativorans Strain NL23, a Denitrifying Bacterium Isolated from Biofilm of a Methanol-Fed Denitrification System Treating Seawater at the Montreal Biodome.</title>
        <authorList>
            <person name="Martineau C."/>
            <person name="Villeneuve C."/>
            <person name="Mauffrey F."/>
            <person name="Villemur R."/>
        </authorList>
    </citation>
    <scope>NUCLEOTIDE SEQUENCE [LARGE SCALE GENOMIC DNA]</scope>
    <source>
        <strain evidence="6">NL23</strain>
    </source>
</reference>
<accession>V5SD08</accession>
<dbReference type="PRINTS" id="PR00413">
    <property type="entry name" value="HADHALOGNASE"/>
</dbReference>
<sequence length="213" mass="23086">MGIDLKPFDALLFDLDGTLVNTMPLHGRAYSMAFETLGYHLREEDFLAHVGPPARIAIAAFASAAGMGQVDEAMIRTIHREKKRFFSRILAEQKPEALTASKLLGDQGRGKRMAVVSSGNREGVDAILRRMEWTELFDVVVSGDDTEQGKPAPDPYLQAATALHVPAARCLVFEDTEAGVHSATAAGMNVIDVTRPGAVVLASVDRERRANAQ</sequence>
<gene>
    <name evidence="6" type="ORF">W911_04445</name>
</gene>
<comment type="similarity">
    <text evidence="2">Belongs to the HAD-like hydrolase superfamily. CbbY/CbbZ/Gph/YieH family.</text>
</comment>
<comment type="cofactor">
    <cofactor evidence="1">
        <name>Mg(2+)</name>
        <dbReference type="ChEBI" id="CHEBI:18420"/>
    </cofactor>
</comment>
<dbReference type="EMBL" id="CP006912">
    <property type="protein sequence ID" value="AHB47824.1"/>
    <property type="molecule type" value="Genomic_DNA"/>
</dbReference>
<dbReference type="GO" id="GO:0046872">
    <property type="term" value="F:metal ion binding"/>
    <property type="evidence" value="ECO:0007669"/>
    <property type="project" value="UniProtKB-KW"/>
</dbReference>
<protein>
    <submittedName>
        <fullName evidence="6">HAD family hydrolase</fullName>
    </submittedName>
</protein>
<dbReference type="Gene3D" id="3.40.50.1000">
    <property type="entry name" value="HAD superfamily/HAD-like"/>
    <property type="match status" value="1"/>
</dbReference>